<evidence type="ECO:0000256" key="2">
    <source>
        <dbReference type="ARBA" id="ARBA00023242"/>
    </source>
</evidence>
<dbReference type="GO" id="GO:0005634">
    <property type="term" value="C:nucleus"/>
    <property type="evidence" value="ECO:0007669"/>
    <property type="project" value="UniProtKB-SubCell"/>
</dbReference>
<evidence type="ECO:0000259" key="3">
    <source>
        <dbReference type="PROSITE" id="PS50013"/>
    </source>
</evidence>
<dbReference type="STRING" id="1340429.A0A2G4SMV1"/>
<dbReference type="PROSITE" id="PS00598">
    <property type="entry name" value="CHROMO_1"/>
    <property type="match status" value="1"/>
</dbReference>
<dbReference type="InterPro" id="IPR000953">
    <property type="entry name" value="Chromo/chromo_shadow_dom"/>
</dbReference>
<evidence type="ECO:0000313" key="4">
    <source>
        <dbReference type="EMBL" id="PHZ10072.1"/>
    </source>
</evidence>
<keyword evidence="2" id="KW-0539">Nucleus</keyword>
<dbReference type="EMBL" id="KZ303856">
    <property type="protein sequence ID" value="PHZ10072.1"/>
    <property type="molecule type" value="Genomic_DNA"/>
</dbReference>
<dbReference type="PRINTS" id="PR00504">
    <property type="entry name" value="CHROMODOMAIN"/>
</dbReference>
<sequence length="67" mass="8188">MRKAKKEEPEEYEVEKIVNHRIAGRAKKRIEYFIKWKGYSSKDNTWEPSSAVYIVDYFYFFISNLFL</sequence>
<dbReference type="CDD" id="cd00024">
    <property type="entry name" value="CD_CSD"/>
    <property type="match status" value="1"/>
</dbReference>
<dbReference type="InterPro" id="IPR051219">
    <property type="entry name" value="Heterochromatin_chromo-domain"/>
</dbReference>
<dbReference type="Gene3D" id="2.40.50.40">
    <property type="match status" value="1"/>
</dbReference>
<protein>
    <recommendedName>
        <fullName evidence="3">Chromo domain-containing protein</fullName>
    </recommendedName>
</protein>
<dbReference type="InterPro" id="IPR016197">
    <property type="entry name" value="Chromo-like_dom_sf"/>
</dbReference>
<dbReference type="InterPro" id="IPR017984">
    <property type="entry name" value="Chromo_dom_subgr"/>
</dbReference>
<dbReference type="AlphaFoldDB" id="A0A2G4SMV1"/>
<dbReference type="Proteomes" id="UP000242254">
    <property type="component" value="Unassembled WGS sequence"/>
</dbReference>
<dbReference type="InterPro" id="IPR023780">
    <property type="entry name" value="Chromo_domain"/>
</dbReference>
<name>A0A2G4SMV1_RHIZD</name>
<proteinExistence type="predicted"/>
<dbReference type="RefSeq" id="XP_023463780.1">
    <property type="nucleotide sequence ID" value="XM_023615233.1"/>
</dbReference>
<accession>A0A2G4SMV1</accession>
<evidence type="ECO:0000256" key="1">
    <source>
        <dbReference type="ARBA" id="ARBA00004123"/>
    </source>
</evidence>
<feature type="domain" description="Chromo" evidence="3">
    <location>
        <begin position="12"/>
        <end position="52"/>
    </location>
</feature>
<dbReference type="InterPro" id="IPR023779">
    <property type="entry name" value="Chromodomain_CS"/>
</dbReference>
<comment type="subcellular location">
    <subcellularLocation>
        <location evidence="1">Nucleus</location>
    </subcellularLocation>
</comment>
<dbReference type="PROSITE" id="PS50013">
    <property type="entry name" value="CHROMO_2"/>
    <property type="match status" value="1"/>
</dbReference>
<dbReference type="SMART" id="SM00298">
    <property type="entry name" value="CHROMO"/>
    <property type="match status" value="1"/>
</dbReference>
<organism evidence="4 5">
    <name type="scientific">Rhizopus microsporus ATCC 52813</name>
    <dbReference type="NCBI Taxonomy" id="1340429"/>
    <lineage>
        <taxon>Eukaryota</taxon>
        <taxon>Fungi</taxon>
        <taxon>Fungi incertae sedis</taxon>
        <taxon>Mucoromycota</taxon>
        <taxon>Mucoromycotina</taxon>
        <taxon>Mucoromycetes</taxon>
        <taxon>Mucorales</taxon>
        <taxon>Mucorineae</taxon>
        <taxon>Rhizopodaceae</taxon>
        <taxon>Rhizopus</taxon>
    </lineage>
</organism>
<dbReference type="GeneID" id="35446221"/>
<gene>
    <name evidence="4" type="ORF">RHIMIDRAFT_42331</name>
</gene>
<reference evidence="4 5" key="1">
    <citation type="journal article" date="2016" name="Proc. Natl. Acad. Sci. U.S.A.">
        <title>Lipid metabolic changes in an early divergent fungus govern the establishment of a mutualistic symbiosis with endobacteria.</title>
        <authorList>
            <person name="Lastovetsky O.A."/>
            <person name="Gaspar M.L."/>
            <person name="Mondo S.J."/>
            <person name="LaButti K.M."/>
            <person name="Sandor L."/>
            <person name="Grigoriev I.V."/>
            <person name="Henry S.A."/>
            <person name="Pawlowska T.E."/>
        </authorList>
    </citation>
    <scope>NUCLEOTIDE SEQUENCE [LARGE SCALE GENOMIC DNA]</scope>
    <source>
        <strain evidence="4 5">ATCC 52813</strain>
    </source>
</reference>
<dbReference type="Pfam" id="PF00385">
    <property type="entry name" value="Chromo"/>
    <property type="match status" value="1"/>
</dbReference>
<dbReference type="PANTHER" id="PTHR22812">
    <property type="entry name" value="CHROMOBOX PROTEIN"/>
    <property type="match status" value="1"/>
</dbReference>
<keyword evidence="5" id="KW-1185">Reference proteome</keyword>
<dbReference type="SUPFAM" id="SSF54160">
    <property type="entry name" value="Chromo domain-like"/>
    <property type="match status" value="1"/>
</dbReference>
<evidence type="ECO:0000313" key="5">
    <source>
        <dbReference type="Proteomes" id="UP000242254"/>
    </source>
</evidence>